<comment type="caution">
    <text evidence="2">The sequence shown here is derived from an EMBL/GenBank/DDBJ whole genome shotgun (WGS) entry which is preliminary data.</text>
</comment>
<dbReference type="InterPro" id="IPR050266">
    <property type="entry name" value="AB_hydrolase_sf"/>
</dbReference>
<dbReference type="GO" id="GO:0047372">
    <property type="term" value="F:monoacylglycerol lipase activity"/>
    <property type="evidence" value="ECO:0007669"/>
    <property type="project" value="TreeGrafter"/>
</dbReference>
<dbReference type="OrthoDB" id="2049600at2"/>
<dbReference type="GO" id="GO:0046464">
    <property type="term" value="P:acylglycerol catabolic process"/>
    <property type="evidence" value="ECO:0007669"/>
    <property type="project" value="TreeGrafter"/>
</dbReference>
<evidence type="ECO:0000313" key="2">
    <source>
        <dbReference type="EMBL" id="EDN00878.1"/>
    </source>
</evidence>
<dbReference type="PANTHER" id="PTHR43798:SF5">
    <property type="entry name" value="MONOACYLGLYCEROL LIPASE ABHD6"/>
    <property type="match status" value="1"/>
</dbReference>
<dbReference type="AlphaFoldDB" id="A6NSQ1"/>
<feature type="domain" description="AB hydrolase-1" evidence="1">
    <location>
        <begin position="39"/>
        <end position="135"/>
    </location>
</feature>
<dbReference type="EMBL" id="AAXG02000009">
    <property type="protein sequence ID" value="EDN00878.1"/>
    <property type="molecule type" value="Genomic_DNA"/>
</dbReference>
<evidence type="ECO:0000313" key="3">
    <source>
        <dbReference type="Proteomes" id="UP000003639"/>
    </source>
</evidence>
<evidence type="ECO:0000259" key="1">
    <source>
        <dbReference type="Pfam" id="PF00561"/>
    </source>
</evidence>
<dbReference type="RefSeq" id="WP_006571778.1">
    <property type="nucleotide sequence ID" value="NZ_AAXG02000009.1"/>
</dbReference>
<dbReference type="InterPro" id="IPR000073">
    <property type="entry name" value="AB_hydrolase_1"/>
</dbReference>
<name>A6NSQ1_9FIRM</name>
<dbReference type="eggNOG" id="COG2267">
    <property type="taxonomic scope" value="Bacteria"/>
</dbReference>
<dbReference type="Pfam" id="PF00561">
    <property type="entry name" value="Abhydrolase_1"/>
    <property type="match status" value="1"/>
</dbReference>
<reference evidence="2 3" key="1">
    <citation type="submission" date="2007-04" db="EMBL/GenBank/DDBJ databases">
        <authorList>
            <person name="Fulton L."/>
            <person name="Clifton S."/>
            <person name="Fulton B."/>
            <person name="Xu J."/>
            <person name="Minx P."/>
            <person name="Pepin K.H."/>
            <person name="Johnson M."/>
            <person name="Thiruvilangam P."/>
            <person name="Bhonagiri V."/>
            <person name="Nash W.E."/>
            <person name="Mardis E.R."/>
            <person name="Wilson R.K."/>
        </authorList>
    </citation>
    <scope>NUCLEOTIDE SEQUENCE [LARGE SCALE GENOMIC DNA]</scope>
    <source>
        <strain evidence="2 3">ATCC 29799</strain>
    </source>
</reference>
<dbReference type="Proteomes" id="UP000003639">
    <property type="component" value="Unassembled WGS sequence"/>
</dbReference>
<sequence>MNIAEFRQIYPTDTLLLPSGKSFPYRYYKNPQAKVTIALLTGGLGLSDLFYFHFDRLAKEFSVLTFDYPICFADNKALAQAVAELLHHLGEKVWLVGQSLGGVVAQIIAARHPEVVAGLVLSNTCSLSQDMSPSAHAHLMNMIKSQEKFKKLLSILPLSTVKQSIKRVVMDHKKGELTPTEKAVMEELCDIMMELLTKEYERHMIDLLIDAQNHLGMTNETFVPWDNRVLLMLSEDDTTFTQDCKDALIAVMPNPTVVTNLTGGHLALLFRLEEHIQCITAYVSERV</sequence>
<organism evidence="2 3">
    <name type="scientific">Pseudoflavonifractor capillosus ATCC 29799</name>
    <dbReference type="NCBI Taxonomy" id="411467"/>
    <lineage>
        <taxon>Bacteria</taxon>
        <taxon>Bacillati</taxon>
        <taxon>Bacillota</taxon>
        <taxon>Clostridia</taxon>
        <taxon>Eubacteriales</taxon>
        <taxon>Oscillospiraceae</taxon>
        <taxon>Pseudoflavonifractor</taxon>
    </lineage>
</organism>
<gene>
    <name evidence="2" type="ORF">BACCAP_01230</name>
</gene>
<reference evidence="2 3" key="2">
    <citation type="submission" date="2007-06" db="EMBL/GenBank/DDBJ databases">
        <title>Draft genome sequence of Pseudoflavonifractor capillosus ATCC 29799.</title>
        <authorList>
            <person name="Sudarsanam P."/>
            <person name="Ley R."/>
            <person name="Guruge J."/>
            <person name="Turnbaugh P.J."/>
            <person name="Mahowald M."/>
            <person name="Liep D."/>
            <person name="Gordon J."/>
        </authorList>
    </citation>
    <scope>NUCLEOTIDE SEQUENCE [LARGE SCALE GENOMIC DNA]</scope>
    <source>
        <strain evidence="2 3">ATCC 29799</strain>
    </source>
</reference>
<keyword evidence="3" id="KW-1185">Reference proteome</keyword>
<keyword evidence="2" id="KW-0378">Hydrolase</keyword>
<protein>
    <submittedName>
        <fullName evidence="2">Hydrolase, alpha/beta domain protein</fullName>
    </submittedName>
</protein>
<dbReference type="InterPro" id="IPR029058">
    <property type="entry name" value="AB_hydrolase_fold"/>
</dbReference>
<dbReference type="STRING" id="411467.BACCAP_01230"/>
<proteinExistence type="predicted"/>
<dbReference type="PANTHER" id="PTHR43798">
    <property type="entry name" value="MONOACYLGLYCEROL LIPASE"/>
    <property type="match status" value="1"/>
</dbReference>
<dbReference type="Gene3D" id="3.40.50.1820">
    <property type="entry name" value="alpha/beta hydrolase"/>
    <property type="match status" value="1"/>
</dbReference>
<dbReference type="ESTHER" id="9firm-a6nsq1">
    <property type="family name" value="6_AlphaBeta_hydrolase"/>
</dbReference>
<dbReference type="GO" id="GO:0016020">
    <property type="term" value="C:membrane"/>
    <property type="evidence" value="ECO:0007669"/>
    <property type="project" value="TreeGrafter"/>
</dbReference>
<accession>A6NSQ1</accession>
<dbReference type="SUPFAM" id="SSF53474">
    <property type="entry name" value="alpha/beta-Hydrolases"/>
    <property type="match status" value="1"/>
</dbReference>